<gene>
    <name evidence="1" type="ORF">N0F65_010357</name>
</gene>
<name>A0AAV2Z2W9_9STRA</name>
<organism evidence="1 2">
    <name type="scientific">Lagenidium giganteum</name>
    <dbReference type="NCBI Taxonomy" id="4803"/>
    <lineage>
        <taxon>Eukaryota</taxon>
        <taxon>Sar</taxon>
        <taxon>Stramenopiles</taxon>
        <taxon>Oomycota</taxon>
        <taxon>Peronosporomycetes</taxon>
        <taxon>Pythiales</taxon>
        <taxon>Pythiaceae</taxon>
    </lineage>
</organism>
<dbReference type="EMBL" id="DAKRPA010000043">
    <property type="protein sequence ID" value="DBA01706.1"/>
    <property type="molecule type" value="Genomic_DNA"/>
</dbReference>
<reference evidence="1" key="2">
    <citation type="journal article" date="2023" name="Microbiol Resour">
        <title>Decontamination and Annotation of the Draft Genome Sequence of the Oomycete Lagenidium giganteum ARSEF 373.</title>
        <authorList>
            <person name="Morgan W.R."/>
            <person name="Tartar A."/>
        </authorList>
    </citation>
    <scope>NUCLEOTIDE SEQUENCE</scope>
    <source>
        <strain evidence="1">ARSEF 373</strain>
    </source>
</reference>
<dbReference type="Proteomes" id="UP001146120">
    <property type="component" value="Unassembled WGS sequence"/>
</dbReference>
<accession>A0AAV2Z2W9</accession>
<sequence length="106" mass="12197">MKFHGLQACLKTPHAPRNLRSMLVSHAFIDLCFDKALFDHLDEQERDFFRYCLNKCNIQSRAFDSAYNHQLDTLVNRLKMLEGARKIGDGQSIHSFGNENNIGQAL</sequence>
<proteinExistence type="predicted"/>
<comment type="caution">
    <text evidence="1">The sequence shown here is derived from an EMBL/GenBank/DDBJ whole genome shotgun (WGS) entry which is preliminary data.</text>
</comment>
<reference evidence="1" key="1">
    <citation type="submission" date="2022-11" db="EMBL/GenBank/DDBJ databases">
        <authorList>
            <person name="Morgan W.R."/>
            <person name="Tartar A."/>
        </authorList>
    </citation>
    <scope>NUCLEOTIDE SEQUENCE</scope>
    <source>
        <strain evidence="1">ARSEF 373</strain>
    </source>
</reference>
<evidence type="ECO:0000313" key="2">
    <source>
        <dbReference type="Proteomes" id="UP001146120"/>
    </source>
</evidence>
<dbReference type="AlphaFoldDB" id="A0AAV2Z2W9"/>
<protein>
    <submittedName>
        <fullName evidence="1">Uncharacterized protein</fullName>
    </submittedName>
</protein>
<keyword evidence="2" id="KW-1185">Reference proteome</keyword>
<evidence type="ECO:0000313" key="1">
    <source>
        <dbReference type="EMBL" id="DBA01706.1"/>
    </source>
</evidence>